<feature type="non-terminal residue" evidence="1">
    <location>
        <position position="247"/>
    </location>
</feature>
<name>A0A4P9VV68_9FUNG</name>
<evidence type="ECO:0000313" key="1">
    <source>
        <dbReference type="EMBL" id="RKO82695.1"/>
    </source>
</evidence>
<gene>
    <name evidence="1" type="ORF">BDK51DRAFT_50692</name>
</gene>
<dbReference type="AlphaFoldDB" id="A0A4P9VV68"/>
<dbReference type="EMBL" id="ML002204">
    <property type="protein sequence ID" value="RKO82695.1"/>
    <property type="molecule type" value="Genomic_DNA"/>
</dbReference>
<accession>A0A4P9VV68</accession>
<evidence type="ECO:0000313" key="2">
    <source>
        <dbReference type="Proteomes" id="UP000269721"/>
    </source>
</evidence>
<keyword evidence="2" id="KW-1185">Reference proteome</keyword>
<protein>
    <submittedName>
        <fullName evidence="1">Uncharacterized protein</fullName>
    </submittedName>
</protein>
<organism evidence="1 2">
    <name type="scientific">Blyttiomyces helicus</name>
    <dbReference type="NCBI Taxonomy" id="388810"/>
    <lineage>
        <taxon>Eukaryota</taxon>
        <taxon>Fungi</taxon>
        <taxon>Fungi incertae sedis</taxon>
        <taxon>Chytridiomycota</taxon>
        <taxon>Chytridiomycota incertae sedis</taxon>
        <taxon>Chytridiomycetes</taxon>
        <taxon>Chytridiomycetes incertae sedis</taxon>
        <taxon>Blyttiomyces</taxon>
    </lineage>
</organism>
<proteinExistence type="predicted"/>
<sequence length="247" mass="25267">MAKTNFVPPSLPQLLRSKTNEVNGQMGIDYRIFKPDKRRRASMQSAAETEKTLAQCSNFLLTCPAILPAQVLSQANGTDPNAVAIGPVATTDPPAISPPTSSPVPVATTDPVAVALPPAPSIPVATTDPINATAAPTAPAATTSAVNATSSPTASVIATTTFANSSTIALNATASPSTNATVSPVSLAVVTTIIAPTIAPAMLPPAPISSMELALFYSLSAVGLHWGHAHFFLLRLILSRPISVSSR</sequence>
<reference evidence="2" key="1">
    <citation type="journal article" date="2018" name="Nat. Microbiol.">
        <title>Leveraging single-cell genomics to expand the fungal tree of life.</title>
        <authorList>
            <person name="Ahrendt S.R."/>
            <person name="Quandt C.A."/>
            <person name="Ciobanu D."/>
            <person name="Clum A."/>
            <person name="Salamov A."/>
            <person name="Andreopoulos B."/>
            <person name="Cheng J.F."/>
            <person name="Woyke T."/>
            <person name="Pelin A."/>
            <person name="Henrissat B."/>
            <person name="Reynolds N.K."/>
            <person name="Benny G.L."/>
            <person name="Smith M.E."/>
            <person name="James T.Y."/>
            <person name="Grigoriev I.V."/>
        </authorList>
    </citation>
    <scope>NUCLEOTIDE SEQUENCE [LARGE SCALE GENOMIC DNA]</scope>
</reference>
<dbReference type="Proteomes" id="UP000269721">
    <property type="component" value="Unassembled WGS sequence"/>
</dbReference>